<dbReference type="Gene3D" id="2.40.420.20">
    <property type="match status" value="1"/>
</dbReference>
<keyword evidence="2" id="KW-0813">Transport</keyword>
<dbReference type="EMBL" id="MFGW01000157">
    <property type="protein sequence ID" value="OGF63644.1"/>
    <property type="molecule type" value="Genomic_DNA"/>
</dbReference>
<dbReference type="NCBIfam" id="TIGR01730">
    <property type="entry name" value="RND_mfp"/>
    <property type="match status" value="1"/>
</dbReference>
<dbReference type="Proteomes" id="UP000178943">
    <property type="component" value="Unassembled WGS sequence"/>
</dbReference>
<dbReference type="Pfam" id="PF25869">
    <property type="entry name" value="3HB_CusB"/>
    <property type="match status" value="1"/>
</dbReference>
<dbReference type="PANTHER" id="PTHR30097:SF15">
    <property type="entry name" value="CATION EFFLUX SYSTEM PROTEIN CUSB"/>
    <property type="match status" value="1"/>
</dbReference>
<dbReference type="FunFam" id="2.40.30.170:FF:000010">
    <property type="entry name" value="Efflux RND transporter periplasmic adaptor subunit"/>
    <property type="match status" value="1"/>
</dbReference>
<dbReference type="STRING" id="1817863.A2Y62_01905"/>
<dbReference type="Gene3D" id="2.40.30.170">
    <property type="match status" value="1"/>
</dbReference>
<dbReference type="InterPro" id="IPR006143">
    <property type="entry name" value="RND_pump_MFP"/>
</dbReference>
<evidence type="ECO:0000256" key="2">
    <source>
        <dbReference type="ARBA" id="ARBA00022448"/>
    </source>
</evidence>
<evidence type="ECO:0000259" key="4">
    <source>
        <dbReference type="Pfam" id="PF25919"/>
    </source>
</evidence>
<dbReference type="AlphaFoldDB" id="A0A1F5VJS3"/>
<dbReference type="Pfam" id="PF25919">
    <property type="entry name" value="BSH_CusB"/>
    <property type="match status" value="1"/>
</dbReference>
<comment type="similarity">
    <text evidence="1">Belongs to the membrane fusion protein (MFP) (TC 8.A.1) family.</text>
</comment>
<evidence type="ECO:0000259" key="6">
    <source>
        <dbReference type="Pfam" id="PF25975"/>
    </source>
</evidence>
<evidence type="ECO:0000259" key="3">
    <source>
        <dbReference type="Pfam" id="PF25869"/>
    </source>
</evidence>
<dbReference type="Gene3D" id="6.10.140.730">
    <property type="match status" value="1"/>
</dbReference>
<dbReference type="SUPFAM" id="SSF111369">
    <property type="entry name" value="HlyD-like secretion proteins"/>
    <property type="match status" value="1"/>
</dbReference>
<dbReference type="PANTHER" id="PTHR30097">
    <property type="entry name" value="CATION EFFLUX SYSTEM PROTEIN CUSB"/>
    <property type="match status" value="1"/>
</dbReference>
<dbReference type="InterPro" id="IPR058791">
    <property type="entry name" value="3HB_CusB"/>
</dbReference>
<feature type="domain" description="CusB-like three alpha-helical bundle" evidence="3">
    <location>
        <begin position="96"/>
        <end position="156"/>
    </location>
</feature>
<name>A0A1F5VJS3_9BACT</name>
<feature type="domain" description="CusB-like beta-barrel" evidence="5">
    <location>
        <begin position="195"/>
        <end position="269"/>
    </location>
</feature>
<dbReference type="InterPro" id="IPR058790">
    <property type="entry name" value="BSH_CusB"/>
</dbReference>
<evidence type="ECO:0000256" key="1">
    <source>
        <dbReference type="ARBA" id="ARBA00009477"/>
    </source>
</evidence>
<dbReference type="GO" id="GO:0030288">
    <property type="term" value="C:outer membrane-bounded periplasmic space"/>
    <property type="evidence" value="ECO:0007669"/>
    <property type="project" value="TreeGrafter"/>
</dbReference>
<dbReference type="InterPro" id="IPR058792">
    <property type="entry name" value="Beta-barrel_RND_2"/>
</dbReference>
<dbReference type="GO" id="GO:0046914">
    <property type="term" value="F:transition metal ion binding"/>
    <property type="evidence" value="ECO:0007669"/>
    <property type="project" value="TreeGrafter"/>
</dbReference>
<proteinExistence type="inferred from homology"/>
<accession>A0A1F5VJS3</accession>
<feature type="domain" description="CzcB-like C-terminal circularly permuted SH3-like" evidence="6">
    <location>
        <begin position="277"/>
        <end position="337"/>
    </location>
</feature>
<evidence type="ECO:0000313" key="8">
    <source>
        <dbReference type="Proteomes" id="UP000178943"/>
    </source>
</evidence>
<dbReference type="GO" id="GO:0016020">
    <property type="term" value="C:membrane"/>
    <property type="evidence" value="ECO:0007669"/>
    <property type="project" value="InterPro"/>
</dbReference>
<evidence type="ECO:0000313" key="7">
    <source>
        <dbReference type="EMBL" id="OGF63644.1"/>
    </source>
</evidence>
<dbReference type="GO" id="GO:0022857">
    <property type="term" value="F:transmembrane transporter activity"/>
    <property type="evidence" value="ECO:0007669"/>
    <property type="project" value="InterPro"/>
</dbReference>
<sequence>MEPFEVEESTQESKIPGSAVVKITPEKRQLIGLRTGIVKYMPFHKTIRAVGKVDYAEPLLAYVNTKFEGWVNKLHVDFTGQYVKKGQSLLEVYSPELLATQNEFLLAMKNKKVLQQSNVENAFENASSLLETVRQRLKLWDISDSQIDKLEQTGETTKTLIFYAPISGFVVDKNVLLGQRIMPGDNLYKIADLSKVWIYGEIYEYEMSLIKSGQEVQITFVAYPGEEFKGKLSYIYPYLKEDTRTIRVRIESANPEFRMKPEMYANIEIHVDLGLRLAVPIDAVLDSGEKKIIFIDKGNGYIEPRQVKIALSADNMYEIINGVSEGEKIITSAQFLIDSESSLNAALEAMKTE</sequence>
<organism evidence="7 8">
    <name type="scientific">Candidatus Fischerbacteria bacterium RBG_13_37_8</name>
    <dbReference type="NCBI Taxonomy" id="1817863"/>
    <lineage>
        <taxon>Bacteria</taxon>
        <taxon>Candidatus Fischeribacteriota</taxon>
    </lineage>
</organism>
<feature type="domain" description="CusB-like barrel-sandwich hybrid" evidence="4">
    <location>
        <begin position="61"/>
        <end position="191"/>
    </location>
</feature>
<reference evidence="7 8" key="1">
    <citation type="journal article" date="2016" name="Nat. Commun.">
        <title>Thousands of microbial genomes shed light on interconnected biogeochemical processes in an aquifer system.</title>
        <authorList>
            <person name="Anantharaman K."/>
            <person name="Brown C.T."/>
            <person name="Hug L.A."/>
            <person name="Sharon I."/>
            <person name="Castelle C.J."/>
            <person name="Probst A.J."/>
            <person name="Thomas B.C."/>
            <person name="Singh A."/>
            <person name="Wilkins M.J."/>
            <person name="Karaoz U."/>
            <person name="Brodie E.L."/>
            <person name="Williams K.H."/>
            <person name="Hubbard S.S."/>
            <person name="Banfield J.F."/>
        </authorList>
    </citation>
    <scope>NUCLEOTIDE SEQUENCE [LARGE SCALE GENOMIC DNA]</scope>
</reference>
<dbReference type="GO" id="GO:0015679">
    <property type="term" value="P:plasma membrane copper ion transport"/>
    <property type="evidence" value="ECO:0007669"/>
    <property type="project" value="TreeGrafter"/>
</dbReference>
<evidence type="ECO:0000259" key="5">
    <source>
        <dbReference type="Pfam" id="PF25954"/>
    </source>
</evidence>
<dbReference type="GO" id="GO:0060003">
    <property type="term" value="P:copper ion export"/>
    <property type="evidence" value="ECO:0007669"/>
    <property type="project" value="TreeGrafter"/>
</dbReference>
<comment type="caution">
    <text evidence="7">The sequence shown here is derived from an EMBL/GenBank/DDBJ whole genome shotgun (WGS) entry which is preliminary data.</text>
</comment>
<dbReference type="InterPro" id="IPR051909">
    <property type="entry name" value="MFP_Cation_Efflux"/>
</dbReference>
<dbReference type="Pfam" id="PF25954">
    <property type="entry name" value="Beta-barrel_RND_2"/>
    <property type="match status" value="1"/>
</dbReference>
<protein>
    <submittedName>
        <fullName evidence="7">Uncharacterized protein</fullName>
    </submittedName>
</protein>
<gene>
    <name evidence="7" type="ORF">A2Y62_01905</name>
</gene>
<dbReference type="Pfam" id="PF25975">
    <property type="entry name" value="CzcB_C"/>
    <property type="match status" value="1"/>
</dbReference>
<dbReference type="InterPro" id="IPR058649">
    <property type="entry name" value="CzcB_C"/>
</dbReference>
<dbReference type="Gene3D" id="2.40.50.100">
    <property type="match status" value="1"/>
</dbReference>